<dbReference type="PANTHER" id="PTHR33734">
    <property type="entry name" value="LYSM DOMAIN-CONTAINING GPI-ANCHORED PROTEIN 2"/>
    <property type="match status" value="1"/>
</dbReference>
<dbReference type="AlphaFoldDB" id="A0ABC8XP57"/>
<accession>A0ABC8XP57</accession>
<evidence type="ECO:0000313" key="4">
    <source>
        <dbReference type="Proteomes" id="UP001497457"/>
    </source>
</evidence>
<evidence type="ECO:0000256" key="1">
    <source>
        <dbReference type="SAM" id="SignalP"/>
    </source>
</evidence>
<dbReference type="InterPro" id="IPR018392">
    <property type="entry name" value="LysM"/>
</dbReference>
<organism evidence="3 4">
    <name type="scientific">Urochloa decumbens</name>
    <dbReference type="NCBI Taxonomy" id="240449"/>
    <lineage>
        <taxon>Eukaryota</taxon>
        <taxon>Viridiplantae</taxon>
        <taxon>Streptophyta</taxon>
        <taxon>Embryophyta</taxon>
        <taxon>Tracheophyta</taxon>
        <taxon>Spermatophyta</taxon>
        <taxon>Magnoliopsida</taxon>
        <taxon>Liliopsida</taxon>
        <taxon>Poales</taxon>
        <taxon>Poaceae</taxon>
        <taxon>PACMAD clade</taxon>
        <taxon>Panicoideae</taxon>
        <taxon>Panicodae</taxon>
        <taxon>Paniceae</taxon>
        <taxon>Melinidinae</taxon>
        <taxon>Urochloa</taxon>
    </lineage>
</organism>
<protein>
    <recommendedName>
        <fullName evidence="2">LysM domain-containing protein</fullName>
    </recommendedName>
</protein>
<name>A0ABC8XP57_9POAL</name>
<feature type="domain" description="LysM" evidence="2">
    <location>
        <begin position="111"/>
        <end position="158"/>
    </location>
</feature>
<dbReference type="SUPFAM" id="SSF54106">
    <property type="entry name" value="LysM domain"/>
    <property type="match status" value="2"/>
</dbReference>
<proteinExistence type="predicted"/>
<dbReference type="InterPro" id="IPR036779">
    <property type="entry name" value="LysM_dom_sf"/>
</dbReference>
<feature type="domain" description="LysM" evidence="2">
    <location>
        <begin position="175"/>
        <end position="219"/>
    </location>
</feature>
<dbReference type="Gene3D" id="3.10.350.10">
    <property type="entry name" value="LysM domain"/>
    <property type="match status" value="2"/>
</dbReference>
<gene>
    <name evidence="3" type="ORF">URODEC1_LOCUS25476</name>
</gene>
<sequence length="357" mass="37529">MPSLAARLAVPAAALLLLLLLAAPASATNFTCATPGATCQSAIGYAVPNATTYAELAARFNTTTTLAELLGANNLPTTTSPSAPIAAKTTLRIPFRCSCGSNRVGHSDGGPIYVVQPQDGLDHIAREVFDAFVTYQEIATANNIKNVNLIYPGQKLRIPLPCTCDPVDGATVMHFAYSVAKGDDTSGIAARFGVNEQTLLNLNKITDPKGLQQAQILDVPLPVCRSSISNTSADHSLLLPNGTYALTAEDCMQCSCSANDYEQLSCTPVQRKGCPTVPPCDGGLKLGEKNGAGCESKMCAYTGYSKTTSLSIHTGLVTANQTACNQEGGAARLEFAGAMWRMSVISFHMVLILICFL</sequence>
<evidence type="ECO:0000259" key="2">
    <source>
        <dbReference type="PROSITE" id="PS51782"/>
    </source>
</evidence>
<dbReference type="EMBL" id="OZ075125">
    <property type="protein sequence ID" value="CAL4928890.1"/>
    <property type="molecule type" value="Genomic_DNA"/>
</dbReference>
<reference evidence="3" key="1">
    <citation type="submission" date="2024-10" db="EMBL/GenBank/DDBJ databases">
        <authorList>
            <person name="Ryan C."/>
        </authorList>
    </citation>
    <scope>NUCLEOTIDE SEQUENCE [LARGE SCALE GENOMIC DNA]</scope>
</reference>
<dbReference type="SMART" id="SM00257">
    <property type="entry name" value="LysM"/>
    <property type="match status" value="2"/>
</dbReference>
<dbReference type="Pfam" id="PF01476">
    <property type="entry name" value="LysM"/>
    <property type="match status" value="2"/>
</dbReference>
<keyword evidence="1" id="KW-0732">Signal</keyword>
<evidence type="ECO:0000313" key="3">
    <source>
        <dbReference type="EMBL" id="CAL4928890.1"/>
    </source>
</evidence>
<dbReference type="Proteomes" id="UP001497457">
    <property type="component" value="Chromosome 15b"/>
</dbReference>
<dbReference type="PANTHER" id="PTHR33734:SF31">
    <property type="entry name" value="CHITIN ELICITOR-BINDING PROTEIN"/>
    <property type="match status" value="1"/>
</dbReference>
<feature type="chain" id="PRO_5044802630" description="LysM domain-containing protein" evidence="1">
    <location>
        <begin position="28"/>
        <end position="357"/>
    </location>
</feature>
<feature type="signal peptide" evidence="1">
    <location>
        <begin position="1"/>
        <end position="27"/>
    </location>
</feature>
<dbReference type="CDD" id="cd00118">
    <property type="entry name" value="LysM"/>
    <property type="match status" value="2"/>
</dbReference>
<dbReference type="PROSITE" id="PS51782">
    <property type="entry name" value="LYSM"/>
    <property type="match status" value="2"/>
</dbReference>
<keyword evidence="4" id="KW-1185">Reference proteome</keyword>